<comment type="caution">
    <text evidence="2">The sequence shown here is derived from an EMBL/GenBank/DDBJ whole genome shotgun (WGS) entry which is preliminary data.</text>
</comment>
<dbReference type="EMBL" id="CZPT02000571">
    <property type="protein sequence ID" value="SCU66567.1"/>
    <property type="molecule type" value="Genomic_DNA"/>
</dbReference>
<dbReference type="VEuPathDB" id="TriTrypDB:TEOVI_000575800"/>
<dbReference type="InterPro" id="IPR043967">
    <property type="entry name" value="CBP30"/>
</dbReference>
<dbReference type="AlphaFoldDB" id="A0A1G4I473"/>
<accession>A0A1G4I473</accession>
<reference evidence="2" key="1">
    <citation type="submission" date="2016-09" db="EMBL/GenBank/DDBJ databases">
        <authorList>
            <person name="Hebert L."/>
            <person name="Moumen B."/>
        </authorList>
    </citation>
    <scope>NUCLEOTIDE SEQUENCE [LARGE SCALE GENOMIC DNA]</scope>
    <source>
        <strain evidence="2">OVI</strain>
    </source>
</reference>
<dbReference type="RefSeq" id="XP_067077999.1">
    <property type="nucleotide sequence ID" value="XM_067221898.1"/>
</dbReference>
<evidence type="ECO:0000313" key="2">
    <source>
        <dbReference type="EMBL" id="SCU66567.1"/>
    </source>
</evidence>
<organism evidence="2 3">
    <name type="scientific">Trypanosoma equiperdum</name>
    <dbReference type="NCBI Taxonomy" id="5694"/>
    <lineage>
        <taxon>Eukaryota</taxon>
        <taxon>Discoba</taxon>
        <taxon>Euglenozoa</taxon>
        <taxon>Kinetoplastea</taxon>
        <taxon>Metakinetoplastina</taxon>
        <taxon>Trypanosomatida</taxon>
        <taxon>Trypanosomatidae</taxon>
        <taxon>Trypanosoma</taxon>
    </lineage>
</organism>
<dbReference type="SMR" id="A0A1G4I473"/>
<feature type="region of interest" description="Disordered" evidence="1">
    <location>
        <begin position="208"/>
        <end position="253"/>
    </location>
</feature>
<sequence>MRRGSGFVHLNTPAAISYSPGQQVSLSDLRQKRRREECVVLPPIMTVWRSAFSQYTKMWGLTKFAGDIEAEREGEGPILPPIREETVVKSTTHSFKGKSTTVAAAVATPPGEKGIEIVSHHKLCGKQRFVYPDHDGVLSSGIVPKVVISKEEEEEMEANKKYYISPQEMTEEERNAFEELDAMWKSYARGRSEQGARHRAFAGTVTPGDAMTEVEEETGNNRGNARRRLESHTPRQHPQESAAEGNSVAHNTEEALDDALRLIDELLEFN</sequence>
<dbReference type="GeneID" id="92379697"/>
<dbReference type="Pfam" id="PF19041">
    <property type="entry name" value="CBP30"/>
    <property type="match status" value="1"/>
</dbReference>
<proteinExistence type="predicted"/>
<dbReference type="GO" id="GO:0005846">
    <property type="term" value="C:nuclear cap binding complex"/>
    <property type="evidence" value="ECO:0007669"/>
    <property type="project" value="InterPro"/>
</dbReference>
<evidence type="ECO:0000256" key="1">
    <source>
        <dbReference type="SAM" id="MobiDB-lite"/>
    </source>
</evidence>
<protein>
    <submittedName>
        <fullName evidence="2">Nuclear cap binding complex subunit CBP30</fullName>
    </submittedName>
</protein>
<dbReference type="Proteomes" id="UP000195570">
    <property type="component" value="Unassembled WGS sequence"/>
</dbReference>
<evidence type="ECO:0000313" key="3">
    <source>
        <dbReference type="Proteomes" id="UP000195570"/>
    </source>
</evidence>
<gene>
    <name evidence="2" type="ORF">TEOVI_000575800</name>
</gene>
<name>A0A1G4I473_TRYEQ</name>
<keyword evidence="3" id="KW-1185">Reference proteome</keyword>